<name>A0A9X1SSK2_9ACTN</name>
<evidence type="ECO:0000313" key="2">
    <source>
        <dbReference type="EMBL" id="MCD5310361.1"/>
    </source>
</evidence>
<proteinExistence type="predicted"/>
<keyword evidence="3" id="KW-1185">Reference proteome</keyword>
<feature type="transmembrane region" description="Helical" evidence="1">
    <location>
        <begin position="7"/>
        <end position="27"/>
    </location>
</feature>
<dbReference type="AlphaFoldDB" id="A0A9X1SSK2"/>
<gene>
    <name evidence="2" type="ORF">LR394_05600</name>
</gene>
<sequence>MRNPTRTMAATVLVSEALVMFFAGLVAKELSDLSTGAALGITCALALACILTAGMLRSRTGYLVGTFLQVLIIGFGFWVHTMLFVGGLFAALWVVSLRIGTRLERETAERWALHEAEQAKEERDGESSESA</sequence>
<accession>A0A9X1SSK2</accession>
<protein>
    <submittedName>
        <fullName evidence="2">DUF4233 domain-containing protein</fullName>
    </submittedName>
</protein>
<dbReference type="Pfam" id="PF14017">
    <property type="entry name" value="DUF4233"/>
    <property type="match status" value="1"/>
</dbReference>
<dbReference type="EMBL" id="JAJOMB010000002">
    <property type="protein sequence ID" value="MCD5310361.1"/>
    <property type="molecule type" value="Genomic_DNA"/>
</dbReference>
<keyword evidence="1" id="KW-0472">Membrane</keyword>
<dbReference type="InterPro" id="IPR025327">
    <property type="entry name" value="DUF4233"/>
</dbReference>
<feature type="transmembrane region" description="Helical" evidence="1">
    <location>
        <begin position="33"/>
        <end position="53"/>
    </location>
</feature>
<comment type="caution">
    <text evidence="2">The sequence shown here is derived from an EMBL/GenBank/DDBJ whole genome shotgun (WGS) entry which is preliminary data.</text>
</comment>
<dbReference type="RefSeq" id="WP_231439285.1">
    <property type="nucleotide sequence ID" value="NZ_JAJOMB010000002.1"/>
</dbReference>
<evidence type="ECO:0000256" key="1">
    <source>
        <dbReference type="SAM" id="Phobius"/>
    </source>
</evidence>
<keyword evidence="1" id="KW-1133">Transmembrane helix</keyword>
<keyword evidence="1" id="KW-0812">Transmembrane</keyword>
<organism evidence="2 3">
    <name type="scientific">Kineosporia babensis</name>
    <dbReference type="NCBI Taxonomy" id="499548"/>
    <lineage>
        <taxon>Bacteria</taxon>
        <taxon>Bacillati</taxon>
        <taxon>Actinomycetota</taxon>
        <taxon>Actinomycetes</taxon>
        <taxon>Kineosporiales</taxon>
        <taxon>Kineosporiaceae</taxon>
        <taxon>Kineosporia</taxon>
    </lineage>
</organism>
<reference evidence="2" key="1">
    <citation type="submission" date="2021-11" db="EMBL/GenBank/DDBJ databases">
        <title>Streptomyces corallinus and Kineosporia corallina sp. nov., two new coral-derived marine actinobacteria.</title>
        <authorList>
            <person name="Buangrab K."/>
            <person name="Sutthacheep M."/>
            <person name="Yeemin T."/>
            <person name="Harunari E."/>
            <person name="Igarashi Y."/>
            <person name="Sripreechasak P."/>
            <person name="Kanchanasin P."/>
            <person name="Tanasupawat S."/>
            <person name="Phongsopitanun W."/>
        </authorList>
    </citation>
    <scope>NUCLEOTIDE SEQUENCE</scope>
    <source>
        <strain evidence="2">JCM 31032</strain>
    </source>
</reference>
<dbReference type="Proteomes" id="UP001138997">
    <property type="component" value="Unassembled WGS sequence"/>
</dbReference>
<evidence type="ECO:0000313" key="3">
    <source>
        <dbReference type="Proteomes" id="UP001138997"/>
    </source>
</evidence>